<dbReference type="EMBL" id="OUUZ01000001">
    <property type="protein sequence ID" value="SPQ18917.1"/>
    <property type="molecule type" value="Genomic_DNA"/>
</dbReference>
<dbReference type="PANTHER" id="PTHR21107">
    <property type="entry name" value="CYTOCHROME C OXIDASE ASSEMBLY PROTEIN COX19"/>
    <property type="match status" value="1"/>
</dbReference>
<dbReference type="AlphaFoldDB" id="A0A3S4D073"/>
<dbReference type="GO" id="GO:0005758">
    <property type="term" value="C:mitochondrial intermembrane space"/>
    <property type="evidence" value="ECO:0007669"/>
    <property type="project" value="TreeGrafter"/>
</dbReference>
<evidence type="ECO:0000256" key="2">
    <source>
        <dbReference type="ARBA" id="ARBA00022490"/>
    </source>
</evidence>
<comment type="subcellular location">
    <subcellularLocation>
        <location evidence="1">Cytoplasm</location>
    </subcellularLocation>
</comment>
<feature type="region of interest" description="Disordered" evidence="6">
    <location>
        <begin position="49"/>
        <end position="68"/>
    </location>
</feature>
<evidence type="ECO:0000256" key="4">
    <source>
        <dbReference type="ARBA" id="ARBA00037279"/>
    </source>
</evidence>
<keyword evidence="3" id="KW-1015">Disulfide bond</keyword>
<gene>
    <name evidence="7" type="ORF">TT172_LOCUS1336</name>
</gene>
<comment type="similarity">
    <text evidence="5">Belongs to the COX19 family.</text>
</comment>
<dbReference type="PANTHER" id="PTHR21107:SF2">
    <property type="entry name" value="CYTOCHROME C OXIDASE ASSEMBLY PROTEIN COX19"/>
    <property type="match status" value="1"/>
</dbReference>
<dbReference type="GO" id="GO:0033617">
    <property type="term" value="P:mitochondrial respiratory chain complex IV assembly"/>
    <property type="evidence" value="ECO:0007669"/>
    <property type="project" value="TreeGrafter"/>
</dbReference>
<sequence>MSYLDCIKKVKGVNEDECRMLAKSYLTCRMDRNLMAKDDFRNLGFKEEAPAKQADGRDESGVKGELRW</sequence>
<name>A0A3S4D073_9PEZI</name>
<evidence type="ECO:0000256" key="3">
    <source>
        <dbReference type="ARBA" id="ARBA00023157"/>
    </source>
</evidence>
<comment type="function">
    <text evidence="4">Required for the assembly of mitochondrial cytochrome c oxidase.</text>
</comment>
<evidence type="ECO:0000256" key="6">
    <source>
        <dbReference type="SAM" id="MobiDB-lite"/>
    </source>
</evidence>
<dbReference type="InterPro" id="IPR051383">
    <property type="entry name" value="COX19"/>
</dbReference>
<organism evidence="7 8">
    <name type="scientific">Thermothielavioides terrestris</name>
    <dbReference type="NCBI Taxonomy" id="2587410"/>
    <lineage>
        <taxon>Eukaryota</taxon>
        <taxon>Fungi</taxon>
        <taxon>Dikarya</taxon>
        <taxon>Ascomycota</taxon>
        <taxon>Pezizomycotina</taxon>
        <taxon>Sordariomycetes</taxon>
        <taxon>Sordariomycetidae</taxon>
        <taxon>Sordariales</taxon>
        <taxon>Chaetomiaceae</taxon>
        <taxon>Thermothielavioides</taxon>
    </lineage>
</organism>
<protein>
    <submittedName>
        <fullName evidence="7">0680b475-aae4-41a3-bd0d-ce972f3db9f4</fullName>
    </submittedName>
</protein>
<evidence type="ECO:0000256" key="5">
    <source>
        <dbReference type="ARBA" id="ARBA00038223"/>
    </source>
</evidence>
<reference evidence="7 8" key="1">
    <citation type="submission" date="2018-04" db="EMBL/GenBank/DDBJ databases">
        <authorList>
            <person name="Huttner S."/>
            <person name="Dainat J."/>
        </authorList>
    </citation>
    <scope>NUCLEOTIDE SEQUENCE [LARGE SCALE GENOMIC DNA]</scope>
</reference>
<proteinExistence type="inferred from homology"/>
<keyword evidence="2" id="KW-0963">Cytoplasm</keyword>
<evidence type="ECO:0000256" key="1">
    <source>
        <dbReference type="ARBA" id="ARBA00004496"/>
    </source>
</evidence>
<evidence type="ECO:0000313" key="8">
    <source>
        <dbReference type="Proteomes" id="UP000289323"/>
    </source>
</evidence>
<accession>A0A3S4D073</accession>
<dbReference type="Proteomes" id="UP000289323">
    <property type="component" value="Unassembled WGS sequence"/>
</dbReference>
<evidence type="ECO:0000313" key="7">
    <source>
        <dbReference type="EMBL" id="SPQ18917.1"/>
    </source>
</evidence>